<comment type="cofactor">
    <cofactor evidence="1">
        <name>heme</name>
        <dbReference type="ChEBI" id="CHEBI:30413"/>
    </cofactor>
</comment>
<evidence type="ECO:0000256" key="5">
    <source>
        <dbReference type="ARBA" id="ARBA00020076"/>
    </source>
</evidence>
<comment type="function">
    <text evidence="2">Membrane-anchoring subunit of succinate dehydrogenase (SDH).</text>
</comment>
<dbReference type="InterPro" id="IPR014314">
    <property type="entry name" value="Succ_DH_cytb556"/>
</dbReference>
<evidence type="ECO:0000256" key="2">
    <source>
        <dbReference type="ARBA" id="ARBA00004050"/>
    </source>
</evidence>
<keyword evidence="8" id="KW-0479">Metal-binding</keyword>
<dbReference type="PROSITE" id="PS01000">
    <property type="entry name" value="SDH_CYT_1"/>
    <property type="match status" value="1"/>
</dbReference>
<feature type="transmembrane region" description="Helical" evidence="13">
    <location>
        <begin position="107"/>
        <end position="129"/>
    </location>
</feature>
<dbReference type="Proteomes" id="UP001597371">
    <property type="component" value="Unassembled WGS sequence"/>
</dbReference>
<dbReference type="InterPro" id="IPR034804">
    <property type="entry name" value="SQR/QFR_C/D"/>
</dbReference>
<reference evidence="15" key="1">
    <citation type="journal article" date="2019" name="Int. J. Syst. Evol. Microbiol.">
        <title>The Global Catalogue of Microorganisms (GCM) 10K type strain sequencing project: providing services to taxonomists for standard genome sequencing and annotation.</title>
        <authorList>
            <consortium name="The Broad Institute Genomics Platform"/>
            <consortium name="The Broad Institute Genome Sequencing Center for Infectious Disease"/>
            <person name="Wu L."/>
            <person name="Ma J."/>
        </authorList>
    </citation>
    <scope>NUCLEOTIDE SEQUENCE [LARGE SCALE GENOMIC DNA]</scope>
    <source>
        <strain evidence="15">ZS-35-S2</strain>
    </source>
</reference>
<keyword evidence="7 13" id="KW-0812">Transmembrane</keyword>
<evidence type="ECO:0000313" key="14">
    <source>
        <dbReference type="EMBL" id="MFD2238655.1"/>
    </source>
</evidence>
<comment type="caution">
    <text evidence="14">The sequence shown here is derived from an EMBL/GenBank/DDBJ whole genome shotgun (WGS) entry which is preliminary data.</text>
</comment>
<evidence type="ECO:0000256" key="8">
    <source>
        <dbReference type="ARBA" id="ARBA00022723"/>
    </source>
</evidence>
<evidence type="ECO:0000256" key="10">
    <source>
        <dbReference type="ARBA" id="ARBA00023004"/>
    </source>
</evidence>
<keyword evidence="9 13" id="KW-1133">Transmembrane helix</keyword>
<evidence type="ECO:0000256" key="3">
    <source>
        <dbReference type="ARBA" id="ARBA00004141"/>
    </source>
</evidence>
<evidence type="ECO:0000256" key="6">
    <source>
        <dbReference type="ARBA" id="ARBA00022617"/>
    </source>
</evidence>
<comment type="subunit">
    <text evidence="12">Part of an enzyme complex containing four subunits: a flavoprotein, an iron-sulfur protein, plus two membrane-anchoring proteins, SdhC and SdhD. The complex can form homotrimers.</text>
</comment>
<dbReference type="SUPFAM" id="SSF81343">
    <property type="entry name" value="Fumarate reductase respiratory complex transmembrane subunits"/>
    <property type="match status" value="1"/>
</dbReference>
<keyword evidence="6" id="KW-0349">Heme</keyword>
<evidence type="ECO:0000256" key="12">
    <source>
        <dbReference type="ARBA" id="ARBA00025912"/>
    </source>
</evidence>
<keyword evidence="10" id="KW-0408">Iron</keyword>
<evidence type="ECO:0000256" key="11">
    <source>
        <dbReference type="ARBA" id="ARBA00023136"/>
    </source>
</evidence>
<dbReference type="PIRSF" id="PIRSF000178">
    <property type="entry name" value="SDH_cyt_b560"/>
    <property type="match status" value="1"/>
</dbReference>
<dbReference type="Pfam" id="PF01127">
    <property type="entry name" value="Sdh_cyt"/>
    <property type="match status" value="1"/>
</dbReference>
<dbReference type="PROSITE" id="PS01001">
    <property type="entry name" value="SDH_CYT_2"/>
    <property type="match status" value="1"/>
</dbReference>
<organism evidence="14 15">
    <name type="scientific">Aureimonas populi</name>
    <dbReference type="NCBI Taxonomy" id="1701758"/>
    <lineage>
        <taxon>Bacteria</taxon>
        <taxon>Pseudomonadati</taxon>
        <taxon>Pseudomonadota</taxon>
        <taxon>Alphaproteobacteria</taxon>
        <taxon>Hyphomicrobiales</taxon>
        <taxon>Aurantimonadaceae</taxon>
        <taxon>Aureimonas</taxon>
    </lineage>
</organism>
<evidence type="ECO:0000256" key="13">
    <source>
        <dbReference type="SAM" id="Phobius"/>
    </source>
</evidence>
<keyword evidence="11 13" id="KW-0472">Membrane</keyword>
<evidence type="ECO:0000313" key="15">
    <source>
        <dbReference type="Proteomes" id="UP001597371"/>
    </source>
</evidence>
<gene>
    <name evidence="14" type="primary">sdhC</name>
    <name evidence="14" type="ORF">ACFSKQ_14465</name>
</gene>
<evidence type="ECO:0000256" key="1">
    <source>
        <dbReference type="ARBA" id="ARBA00001971"/>
    </source>
</evidence>
<evidence type="ECO:0000256" key="7">
    <source>
        <dbReference type="ARBA" id="ARBA00022692"/>
    </source>
</evidence>
<dbReference type="InterPro" id="IPR018495">
    <property type="entry name" value="Succ_DH_cyt_bsu_CS"/>
</dbReference>
<dbReference type="RefSeq" id="WP_209737134.1">
    <property type="nucleotide sequence ID" value="NZ_CP072611.1"/>
</dbReference>
<protein>
    <recommendedName>
        <fullName evidence="5">Succinate dehydrogenase cytochrome b556 subunit</fullName>
    </recommendedName>
</protein>
<accession>A0ABW5CMW6</accession>
<keyword evidence="15" id="KW-1185">Reference proteome</keyword>
<comment type="similarity">
    <text evidence="4">Belongs to the cytochrome b560 family.</text>
</comment>
<dbReference type="PANTHER" id="PTHR10978">
    <property type="entry name" value="SUCCINATE DEHYDROGENASE CYTOCHROME B560 SUBUNIT"/>
    <property type="match status" value="1"/>
</dbReference>
<dbReference type="PANTHER" id="PTHR10978:SF5">
    <property type="entry name" value="SUCCINATE DEHYDROGENASE CYTOCHROME B560 SUBUNIT, MITOCHONDRIAL"/>
    <property type="match status" value="1"/>
</dbReference>
<feature type="transmembrane region" description="Helical" evidence="13">
    <location>
        <begin position="60"/>
        <end position="81"/>
    </location>
</feature>
<evidence type="ECO:0000256" key="9">
    <source>
        <dbReference type="ARBA" id="ARBA00022989"/>
    </source>
</evidence>
<name>A0ABW5CMW6_9HYPH</name>
<dbReference type="Gene3D" id="1.20.1300.10">
    <property type="entry name" value="Fumarate reductase/succinate dehydrogenase, transmembrane subunit"/>
    <property type="match status" value="1"/>
</dbReference>
<dbReference type="NCBIfam" id="TIGR02970">
    <property type="entry name" value="succ_dehyd_cytB"/>
    <property type="match status" value="1"/>
</dbReference>
<dbReference type="EMBL" id="JBHUIJ010000022">
    <property type="protein sequence ID" value="MFD2238655.1"/>
    <property type="molecule type" value="Genomic_DNA"/>
</dbReference>
<evidence type="ECO:0000256" key="4">
    <source>
        <dbReference type="ARBA" id="ARBA00007244"/>
    </source>
</evidence>
<feature type="transmembrane region" description="Helical" evidence="13">
    <location>
        <begin position="27"/>
        <end position="48"/>
    </location>
</feature>
<proteinExistence type="inferred from homology"/>
<comment type="subcellular location">
    <subcellularLocation>
        <location evidence="3">Membrane</location>
        <topology evidence="3">Multi-pass membrane protein</topology>
    </subcellularLocation>
</comment>
<dbReference type="CDD" id="cd03499">
    <property type="entry name" value="SQR_TypeC_SdhC"/>
    <property type="match status" value="1"/>
</dbReference>
<dbReference type="InterPro" id="IPR000701">
    <property type="entry name" value="SuccDH_FuR_B_TM-su"/>
</dbReference>
<sequence length="130" mass="13896">MSDAKSARPLSPHLTIYRFQPTMAMSILHRITGGALYVGTILVVWWLVAAASGPEAFATASAVFGSILGQLVLFGYTWALLHHMLGGIRHLVWDTGRGMSKANSTKFAIATLVGSLALTLVLWAGLLIFG</sequence>